<keyword evidence="2 3" id="KW-0238">DNA-binding</keyword>
<feature type="region of interest" description="Disordered" evidence="4">
    <location>
        <begin position="284"/>
        <end position="309"/>
    </location>
</feature>
<evidence type="ECO:0000256" key="4">
    <source>
        <dbReference type="SAM" id="MobiDB-lite"/>
    </source>
</evidence>
<comment type="similarity">
    <text evidence="1 3">Belongs to the ETS family.</text>
</comment>
<dbReference type="InterPro" id="IPR036388">
    <property type="entry name" value="WH-like_DNA-bd_sf"/>
</dbReference>
<dbReference type="Pfam" id="PF00178">
    <property type="entry name" value="Ets"/>
    <property type="match status" value="1"/>
</dbReference>
<dbReference type="InterPro" id="IPR046328">
    <property type="entry name" value="ETS_fam"/>
</dbReference>
<dbReference type="OrthoDB" id="5851338at2759"/>
<dbReference type="Gene3D" id="1.10.10.10">
    <property type="entry name" value="Winged helix-like DNA-binding domain superfamily/Winged helix DNA-binding domain"/>
    <property type="match status" value="1"/>
</dbReference>
<organism evidence="6 7">
    <name type="scientific">Caenorhabditis auriculariae</name>
    <dbReference type="NCBI Taxonomy" id="2777116"/>
    <lineage>
        <taxon>Eukaryota</taxon>
        <taxon>Metazoa</taxon>
        <taxon>Ecdysozoa</taxon>
        <taxon>Nematoda</taxon>
        <taxon>Chromadorea</taxon>
        <taxon>Rhabditida</taxon>
        <taxon>Rhabditina</taxon>
        <taxon>Rhabditomorpha</taxon>
        <taxon>Rhabditoidea</taxon>
        <taxon>Rhabditidae</taxon>
        <taxon>Peloderinae</taxon>
        <taxon>Caenorhabditis</taxon>
    </lineage>
</organism>
<reference evidence="6" key="1">
    <citation type="submission" date="2020-10" db="EMBL/GenBank/DDBJ databases">
        <authorList>
            <person name="Kikuchi T."/>
        </authorList>
    </citation>
    <scope>NUCLEOTIDE SEQUENCE</scope>
    <source>
        <strain evidence="6">NKZ352</strain>
    </source>
</reference>
<dbReference type="GO" id="GO:0005634">
    <property type="term" value="C:nucleus"/>
    <property type="evidence" value="ECO:0007669"/>
    <property type="project" value="UniProtKB-SubCell"/>
</dbReference>
<evidence type="ECO:0000313" key="7">
    <source>
        <dbReference type="Proteomes" id="UP000835052"/>
    </source>
</evidence>
<keyword evidence="7" id="KW-1185">Reference proteome</keyword>
<dbReference type="PANTHER" id="PTHR11849">
    <property type="entry name" value="ETS"/>
    <property type="match status" value="1"/>
</dbReference>
<accession>A0A8S1GZN3</accession>
<comment type="subcellular location">
    <subcellularLocation>
        <location evidence="3">Nucleus</location>
    </subcellularLocation>
</comment>
<protein>
    <recommendedName>
        <fullName evidence="5">ETS domain-containing protein</fullName>
    </recommendedName>
</protein>
<dbReference type="GO" id="GO:0043565">
    <property type="term" value="F:sequence-specific DNA binding"/>
    <property type="evidence" value="ECO:0007669"/>
    <property type="project" value="InterPro"/>
</dbReference>
<dbReference type="SMART" id="SM00413">
    <property type="entry name" value="ETS"/>
    <property type="match status" value="1"/>
</dbReference>
<evidence type="ECO:0000313" key="6">
    <source>
        <dbReference type="EMBL" id="CAD6188999.1"/>
    </source>
</evidence>
<comment type="caution">
    <text evidence="6">The sequence shown here is derived from an EMBL/GenBank/DDBJ whole genome shotgun (WGS) entry which is preliminary data.</text>
</comment>
<dbReference type="GO" id="GO:0030154">
    <property type="term" value="P:cell differentiation"/>
    <property type="evidence" value="ECO:0007669"/>
    <property type="project" value="TreeGrafter"/>
</dbReference>
<sequence length="309" mass="35399">MTADLETLKQNVFRMIIMSRNANLPNSTTEDVRPPLKFNGNARSPYSRSPMAVKKSQPTLVFKDNPLRAYEDLIPSIHQKFRSTSISLPLISPVNIEADPRQSTSPSNAAVVPTQPDTSSLFSTFNNRSPQLFPEFGELLNSAFSFSQTNLDRYSPLIRISESRTPSPPFPTVSLPEPLDEEEREELLSRGPSRLIGFLVTEAMRPETDHIIQWTGRGLEFFIADKEKCANMWGRRKHNSMKMTYDKLARAIREKYQHKNRPQSGQLRKRMSNLRLHIHGESLSRNGKVHKDEDSGHRKIRKEIRYPVS</sequence>
<keyword evidence="3" id="KW-0539">Nucleus</keyword>
<feature type="region of interest" description="Disordered" evidence="4">
    <location>
        <begin position="24"/>
        <end position="50"/>
    </location>
</feature>
<dbReference type="InterPro" id="IPR000418">
    <property type="entry name" value="Ets_dom"/>
</dbReference>
<evidence type="ECO:0000256" key="1">
    <source>
        <dbReference type="ARBA" id="ARBA00005562"/>
    </source>
</evidence>
<dbReference type="PANTHER" id="PTHR11849:SF282">
    <property type="entry name" value="ETV5-RELATED PROTEIN ETS96B"/>
    <property type="match status" value="1"/>
</dbReference>
<proteinExistence type="inferred from homology"/>
<dbReference type="PROSITE" id="PS50061">
    <property type="entry name" value="ETS_DOMAIN_3"/>
    <property type="match status" value="1"/>
</dbReference>
<evidence type="ECO:0000259" key="5">
    <source>
        <dbReference type="PROSITE" id="PS50061"/>
    </source>
</evidence>
<dbReference type="SUPFAM" id="SSF46785">
    <property type="entry name" value="Winged helix' DNA-binding domain"/>
    <property type="match status" value="1"/>
</dbReference>
<dbReference type="InterPro" id="IPR036390">
    <property type="entry name" value="WH_DNA-bd_sf"/>
</dbReference>
<name>A0A8S1GZN3_9PELO</name>
<evidence type="ECO:0000256" key="3">
    <source>
        <dbReference type="RuleBase" id="RU004019"/>
    </source>
</evidence>
<gene>
    <name evidence="6" type="ORF">CAUJ_LOCUS4918</name>
</gene>
<dbReference type="GO" id="GO:0000981">
    <property type="term" value="F:DNA-binding transcription factor activity, RNA polymerase II-specific"/>
    <property type="evidence" value="ECO:0007669"/>
    <property type="project" value="TreeGrafter"/>
</dbReference>
<dbReference type="EMBL" id="CAJGYM010000009">
    <property type="protein sequence ID" value="CAD6188999.1"/>
    <property type="molecule type" value="Genomic_DNA"/>
</dbReference>
<dbReference type="Proteomes" id="UP000835052">
    <property type="component" value="Unassembled WGS sequence"/>
</dbReference>
<evidence type="ECO:0000256" key="2">
    <source>
        <dbReference type="ARBA" id="ARBA00023125"/>
    </source>
</evidence>
<feature type="domain" description="ETS" evidence="5">
    <location>
        <begin position="193"/>
        <end position="256"/>
    </location>
</feature>
<dbReference type="AlphaFoldDB" id="A0A8S1GZN3"/>